<gene>
    <name evidence="3" type="ORF">Tco_0894761</name>
</gene>
<name>A0ABQ5CIX7_9ASTR</name>
<proteinExistence type="predicted"/>
<reference evidence="3" key="1">
    <citation type="journal article" date="2022" name="Int. J. Mol. Sci.">
        <title>Draft Genome of Tanacetum Coccineum: Genomic Comparison of Closely Related Tanacetum-Family Plants.</title>
        <authorList>
            <person name="Yamashiro T."/>
            <person name="Shiraishi A."/>
            <person name="Nakayama K."/>
            <person name="Satake H."/>
        </authorList>
    </citation>
    <scope>NUCLEOTIDE SEQUENCE</scope>
</reference>
<keyword evidence="1" id="KW-0175">Coiled coil</keyword>
<evidence type="ECO:0000256" key="2">
    <source>
        <dbReference type="SAM" id="MobiDB-lite"/>
    </source>
</evidence>
<sequence length="614" mass="70482">MSSYNRRGCFKCGGPFGGLFCRQCTCVQCRGNYMDEVCSICCVKAGNSFVNDPNPNSFNDSPNFFNHPPQPQMYSCELCGNDAHYGYDCPPQVPLVYEPEPCYNQNFDNNFPQTSPSFSQQYLCCTRCRGAHETFQCQQLIFYEPETCYNQNFDDTVSQNSPSFPQQYLCCENCGGPHESFQCQPMNQNYFEPNPSYSGFDQPSQYPIDQSPPQEMSIQDMEDLKQQYLDEMKSMINQIQIKDYRNERNDIRYRRECEIKIDELKEKFNGMSIKINKKKELRQLEQAANVSTHTPEPLRCFNSIYYDDEESTIPLNRMSIFTIPEKESDKFIKSSVEDLVPIPSESEDLAEDLNDDESLSDEDVPEEKFKIYPNPLFNEEIISTKIDPHHFNAEYDLIESLLNRDTSIVSSPKFDSLLEEFSGELAHINLISPEIDEADFDPKEEIRLVEKLLYDNSSPRPLKKLNFANSDAVIKSFSPSSIPVEDSDSLMDEIDIFLAPDDWIPSGIENDDYDSEGDILFLEELLSKDSHSLPENESFHFDRYYDPSPPRPPAKPPDDDGIHFDIEPNTGILTAKVVDDISDSTRENFMIAPDYEASRARGFVLRSLELQSLA</sequence>
<feature type="region of interest" description="Disordered" evidence="2">
    <location>
        <begin position="538"/>
        <end position="561"/>
    </location>
</feature>
<dbReference type="Proteomes" id="UP001151760">
    <property type="component" value="Unassembled WGS sequence"/>
</dbReference>
<evidence type="ECO:0000256" key="1">
    <source>
        <dbReference type="SAM" id="Coils"/>
    </source>
</evidence>
<comment type="caution">
    <text evidence="3">The sequence shown here is derived from an EMBL/GenBank/DDBJ whole genome shotgun (WGS) entry which is preliminary data.</text>
</comment>
<keyword evidence="4" id="KW-1185">Reference proteome</keyword>
<feature type="coiled-coil region" evidence="1">
    <location>
        <begin position="218"/>
        <end position="281"/>
    </location>
</feature>
<accession>A0ABQ5CIX7</accession>
<protein>
    <recommendedName>
        <fullName evidence="5">CCHC-type domain-containing protein</fullName>
    </recommendedName>
</protein>
<evidence type="ECO:0008006" key="5">
    <source>
        <dbReference type="Google" id="ProtNLM"/>
    </source>
</evidence>
<reference evidence="3" key="2">
    <citation type="submission" date="2022-01" db="EMBL/GenBank/DDBJ databases">
        <authorList>
            <person name="Yamashiro T."/>
            <person name="Shiraishi A."/>
            <person name="Satake H."/>
            <person name="Nakayama K."/>
        </authorList>
    </citation>
    <scope>NUCLEOTIDE SEQUENCE</scope>
</reference>
<organism evidence="3 4">
    <name type="scientific">Tanacetum coccineum</name>
    <dbReference type="NCBI Taxonomy" id="301880"/>
    <lineage>
        <taxon>Eukaryota</taxon>
        <taxon>Viridiplantae</taxon>
        <taxon>Streptophyta</taxon>
        <taxon>Embryophyta</taxon>
        <taxon>Tracheophyta</taxon>
        <taxon>Spermatophyta</taxon>
        <taxon>Magnoliopsida</taxon>
        <taxon>eudicotyledons</taxon>
        <taxon>Gunneridae</taxon>
        <taxon>Pentapetalae</taxon>
        <taxon>asterids</taxon>
        <taxon>campanulids</taxon>
        <taxon>Asterales</taxon>
        <taxon>Asteraceae</taxon>
        <taxon>Asteroideae</taxon>
        <taxon>Anthemideae</taxon>
        <taxon>Anthemidinae</taxon>
        <taxon>Tanacetum</taxon>
    </lineage>
</organism>
<evidence type="ECO:0000313" key="4">
    <source>
        <dbReference type="Proteomes" id="UP001151760"/>
    </source>
</evidence>
<evidence type="ECO:0000313" key="3">
    <source>
        <dbReference type="EMBL" id="GJT24824.1"/>
    </source>
</evidence>
<dbReference type="EMBL" id="BQNB010014166">
    <property type="protein sequence ID" value="GJT24824.1"/>
    <property type="molecule type" value="Genomic_DNA"/>
</dbReference>